<name>A0ABQ3IJT8_9PSEU</name>
<proteinExistence type="predicted"/>
<organism evidence="1 2">
    <name type="scientific">Amycolatopsis deserti</name>
    <dbReference type="NCBI Taxonomy" id="185696"/>
    <lineage>
        <taxon>Bacteria</taxon>
        <taxon>Bacillati</taxon>
        <taxon>Actinomycetota</taxon>
        <taxon>Actinomycetes</taxon>
        <taxon>Pseudonocardiales</taxon>
        <taxon>Pseudonocardiaceae</taxon>
        <taxon>Amycolatopsis</taxon>
    </lineage>
</organism>
<dbReference type="Proteomes" id="UP000605897">
    <property type="component" value="Unassembled WGS sequence"/>
</dbReference>
<evidence type="ECO:0000313" key="2">
    <source>
        <dbReference type="Proteomes" id="UP000605897"/>
    </source>
</evidence>
<accession>A0ABQ3IJT8</accession>
<protein>
    <submittedName>
        <fullName evidence="1">Uncharacterized protein</fullName>
    </submittedName>
</protein>
<keyword evidence="2" id="KW-1185">Reference proteome</keyword>
<comment type="caution">
    <text evidence="1">The sequence shown here is derived from an EMBL/GenBank/DDBJ whole genome shotgun (WGS) entry which is preliminary data.</text>
</comment>
<gene>
    <name evidence="1" type="ORF">GCM10017786_09080</name>
</gene>
<dbReference type="EMBL" id="BNAU01000001">
    <property type="protein sequence ID" value="GHE80983.1"/>
    <property type="molecule type" value="Genomic_DNA"/>
</dbReference>
<evidence type="ECO:0000313" key="1">
    <source>
        <dbReference type="EMBL" id="GHE80983.1"/>
    </source>
</evidence>
<sequence length="97" mass="11001">MVCRPGAGWRDESQVASLLRGLITELDRPRSWGGVHVLSQHTLYTLIASRPSLLTDWPHLRPPLEEAVEVGLSTDELTRTERDQFAGLHYARRIADR</sequence>
<reference evidence="2" key="1">
    <citation type="journal article" date="2019" name="Int. J. Syst. Evol. Microbiol.">
        <title>The Global Catalogue of Microorganisms (GCM) 10K type strain sequencing project: providing services to taxonomists for standard genome sequencing and annotation.</title>
        <authorList>
            <consortium name="The Broad Institute Genomics Platform"/>
            <consortium name="The Broad Institute Genome Sequencing Center for Infectious Disease"/>
            <person name="Wu L."/>
            <person name="Ma J."/>
        </authorList>
    </citation>
    <scope>NUCLEOTIDE SEQUENCE [LARGE SCALE GENOMIC DNA]</scope>
    <source>
        <strain evidence="2">CGMCC 4.7677</strain>
    </source>
</reference>